<evidence type="ECO:0000313" key="2">
    <source>
        <dbReference type="EMBL" id="KRY48215.1"/>
    </source>
</evidence>
<sequence>MEKLMVINIKTNNVYYIAICSSKFCIYIFLFQYAEVTENRMSSDSCISDIAVGVILDKWSRKFCFRNCYAFVSMTSITMVEGQYG</sequence>
<evidence type="ECO:0000256" key="1">
    <source>
        <dbReference type="SAM" id="Phobius"/>
    </source>
</evidence>
<feature type="transmembrane region" description="Helical" evidence="1">
    <location>
        <begin position="14"/>
        <end position="34"/>
    </location>
</feature>
<keyword evidence="1" id="KW-0812">Transmembrane</keyword>
<dbReference type="Proteomes" id="UP000054653">
    <property type="component" value="Unassembled WGS sequence"/>
</dbReference>
<protein>
    <submittedName>
        <fullName evidence="2">Uncharacterized protein</fullName>
    </submittedName>
</protein>
<proteinExistence type="predicted"/>
<reference evidence="2 3" key="1">
    <citation type="submission" date="2015-01" db="EMBL/GenBank/DDBJ databases">
        <title>Evolution of Trichinella species and genotypes.</title>
        <authorList>
            <person name="Korhonen P.K."/>
            <person name="Edoardo P."/>
            <person name="Giuseppe L.R."/>
            <person name="Gasser R.B."/>
        </authorList>
    </citation>
    <scope>NUCLEOTIDE SEQUENCE [LARGE SCALE GENOMIC DNA]</scope>
    <source>
        <strain evidence="2">ISS120</strain>
    </source>
</reference>
<accession>A0A0V1CG57</accession>
<keyword evidence="3" id="KW-1185">Reference proteome</keyword>
<evidence type="ECO:0000313" key="3">
    <source>
        <dbReference type="Proteomes" id="UP000054653"/>
    </source>
</evidence>
<comment type="caution">
    <text evidence="2">The sequence shown here is derived from an EMBL/GenBank/DDBJ whole genome shotgun (WGS) entry which is preliminary data.</text>
</comment>
<keyword evidence="1" id="KW-0472">Membrane</keyword>
<gene>
    <name evidence="2" type="ORF">T03_14992</name>
</gene>
<dbReference type="EMBL" id="JYDI01000214">
    <property type="protein sequence ID" value="KRY48215.1"/>
    <property type="molecule type" value="Genomic_DNA"/>
</dbReference>
<keyword evidence="1" id="KW-1133">Transmembrane helix</keyword>
<organism evidence="2 3">
    <name type="scientific">Trichinella britovi</name>
    <name type="common">Parasitic roundworm</name>
    <dbReference type="NCBI Taxonomy" id="45882"/>
    <lineage>
        <taxon>Eukaryota</taxon>
        <taxon>Metazoa</taxon>
        <taxon>Ecdysozoa</taxon>
        <taxon>Nematoda</taxon>
        <taxon>Enoplea</taxon>
        <taxon>Dorylaimia</taxon>
        <taxon>Trichinellida</taxon>
        <taxon>Trichinellidae</taxon>
        <taxon>Trichinella</taxon>
    </lineage>
</organism>
<dbReference type="AlphaFoldDB" id="A0A0V1CG57"/>
<name>A0A0V1CG57_TRIBR</name>